<dbReference type="EMBL" id="ACCL02000022">
    <property type="protein sequence ID" value="EET59025.1"/>
    <property type="molecule type" value="Genomic_DNA"/>
</dbReference>
<comment type="caution">
    <text evidence="1">The sequence shown here is derived from an EMBL/GenBank/DDBJ whole genome shotgun (WGS) entry which is preliminary data.</text>
</comment>
<name>C6LJU7_9FIRM</name>
<dbReference type="Proteomes" id="UP000005561">
    <property type="component" value="Unassembled WGS sequence"/>
</dbReference>
<gene>
    <name evidence="1" type="ORF">BRYFOR_08934</name>
</gene>
<dbReference type="STRING" id="168384.SAMN05660368_03395"/>
<sequence>MMKKRYKKATALALTAGVICSMGVTISAATNAEYTKNENIYVRLEQDGQVDGVYVVNSFDVTKAGEISDYGDYAAVYNLTNLDEIVSDKEEQTFEAEEGKFYYQGNIEKAELPWTFEIVYTLDGDQVEGEELEGAEGELEMQIHIRKNPSFTEDAFFNTCLLQATVTLDSELCDNIAAEKTTLPTEEGTEPTVEAASIADAGGNEQITFTVNPGTETDLTVKTDVENFEMDDISIAGVPTGAVVAQDENAENAENAETADEGSQQTLSFTSAENKHTDHIVFAISAPGVKIPDPVATKVIEEKISFLEKVKSLFE</sequence>
<dbReference type="OrthoDB" id="9815841at2"/>
<dbReference type="RefSeq" id="WP_006863697.1">
    <property type="nucleotide sequence ID" value="NZ_ACCL02000022.1"/>
</dbReference>
<reference evidence="1" key="1">
    <citation type="submission" date="2009-07" db="EMBL/GenBank/DDBJ databases">
        <authorList>
            <person name="Weinstock G."/>
            <person name="Sodergren E."/>
            <person name="Clifton S."/>
            <person name="Fulton L."/>
            <person name="Fulton B."/>
            <person name="Courtney L."/>
            <person name="Fronick C."/>
            <person name="Harrison M."/>
            <person name="Strong C."/>
            <person name="Farmer C."/>
            <person name="Delahaunty K."/>
            <person name="Markovic C."/>
            <person name="Hall O."/>
            <person name="Minx P."/>
            <person name="Tomlinson C."/>
            <person name="Mitreva M."/>
            <person name="Nelson J."/>
            <person name="Hou S."/>
            <person name="Wollam A."/>
            <person name="Pepin K.H."/>
            <person name="Johnson M."/>
            <person name="Bhonagiri V."/>
            <person name="Nash W.E."/>
            <person name="Warren W."/>
            <person name="Chinwalla A."/>
            <person name="Mardis E.R."/>
            <person name="Wilson R.K."/>
        </authorList>
    </citation>
    <scope>NUCLEOTIDE SEQUENCE [LARGE SCALE GENOMIC DNA]</scope>
    <source>
        <strain evidence="1">DSM 14469</strain>
    </source>
</reference>
<accession>C6LJU7</accession>
<keyword evidence="2" id="KW-1185">Reference proteome</keyword>
<proteinExistence type="predicted"/>
<dbReference type="AlphaFoldDB" id="C6LJU7"/>
<organism evidence="1 2">
    <name type="scientific">Marvinbryantia formatexigens DSM 14469</name>
    <dbReference type="NCBI Taxonomy" id="478749"/>
    <lineage>
        <taxon>Bacteria</taxon>
        <taxon>Bacillati</taxon>
        <taxon>Bacillota</taxon>
        <taxon>Clostridia</taxon>
        <taxon>Lachnospirales</taxon>
        <taxon>Lachnospiraceae</taxon>
        <taxon>Marvinbryantia</taxon>
    </lineage>
</organism>
<protein>
    <submittedName>
        <fullName evidence="1">Uncharacterized protein</fullName>
    </submittedName>
</protein>
<dbReference type="eggNOG" id="COG1511">
    <property type="taxonomic scope" value="Bacteria"/>
</dbReference>
<evidence type="ECO:0000313" key="1">
    <source>
        <dbReference type="EMBL" id="EET59025.1"/>
    </source>
</evidence>
<evidence type="ECO:0000313" key="2">
    <source>
        <dbReference type="Proteomes" id="UP000005561"/>
    </source>
</evidence>